<dbReference type="SUPFAM" id="SSF51182">
    <property type="entry name" value="RmlC-like cupins"/>
    <property type="match status" value="1"/>
</dbReference>
<evidence type="ECO:0000313" key="5">
    <source>
        <dbReference type="EMBL" id="CAD8445706.1"/>
    </source>
</evidence>
<dbReference type="Pfam" id="PF02678">
    <property type="entry name" value="Pirin"/>
    <property type="match status" value="1"/>
</dbReference>
<dbReference type="PANTHER" id="PTHR43212:SF3">
    <property type="entry name" value="QUERCETIN 2,3-DIOXYGENASE"/>
    <property type="match status" value="1"/>
</dbReference>
<dbReference type="InterPro" id="IPR014710">
    <property type="entry name" value="RmlC-like_jellyroll"/>
</dbReference>
<dbReference type="CDD" id="cd02910">
    <property type="entry name" value="cupin_Yhhw_N"/>
    <property type="match status" value="1"/>
</dbReference>
<name>A0A7S0D6Y7_9EUKA</name>
<dbReference type="InterPro" id="IPR041602">
    <property type="entry name" value="Quercetinase_C"/>
</dbReference>
<sequence length="279" mass="31507">MMQYNRAKSVGKKLRYISNKKLAVSEPNPMWFGNKSNEPNNPAWTNRNWLKSRFHFSFAEYYNSSNTNFGVLRVMNDDLVQPKRGFGSHPHSNAEIVTYVVEGKLTHQDSMGTKESLGRGSIQFMTAGSGVVHSEHNLEDKPLRFIQMWFTPDRRGLSPNYGSMSGTQVDSKDKWGHLVSSADSKIKTPVKIRCDANIFIAQITEEKTRLQLEVKENRQVYFLAIEGNPTVSLSSGQKQKFGQHDAAELYGEEIYTVQGLGHVLVVEMKNDRSGGRGDL</sequence>
<dbReference type="AlphaFoldDB" id="A0A7S0D6Y7"/>
<evidence type="ECO:0000256" key="1">
    <source>
        <dbReference type="ARBA" id="ARBA00008416"/>
    </source>
</evidence>
<dbReference type="Gene3D" id="2.60.120.10">
    <property type="entry name" value="Jelly Rolls"/>
    <property type="match status" value="2"/>
</dbReference>
<organism evidence="5">
    <name type="scientific">Amorphochlora amoebiformis</name>
    <dbReference type="NCBI Taxonomy" id="1561963"/>
    <lineage>
        <taxon>Eukaryota</taxon>
        <taxon>Sar</taxon>
        <taxon>Rhizaria</taxon>
        <taxon>Cercozoa</taxon>
        <taxon>Chlorarachniophyceae</taxon>
        <taxon>Amorphochlora</taxon>
    </lineage>
</organism>
<dbReference type="InterPro" id="IPR012093">
    <property type="entry name" value="Pirin"/>
</dbReference>
<dbReference type="PANTHER" id="PTHR43212">
    <property type="entry name" value="QUERCETIN 2,3-DIOXYGENASE"/>
    <property type="match status" value="1"/>
</dbReference>
<reference evidence="5" key="1">
    <citation type="submission" date="2021-01" db="EMBL/GenBank/DDBJ databases">
        <authorList>
            <person name="Corre E."/>
            <person name="Pelletier E."/>
            <person name="Niang G."/>
            <person name="Scheremetjew M."/>
            <person name="Finn R."/>
            <person name="Kale V."/>
            <person name="Holt S."/>
            <person name="Cochrane G."/>
            <person name="Meng A."/>
            <person name="Brown T."/>
            <person name="Cohen L."/>
        </authorList>
    </citation>
    <scope>NUCLEOTIDE SEQUENCE</scope>
    <source>
        <strain evidence="5">CCMP2058</strain>
    </source>
</reference>
<feature type="domain" description="Pirin N-terminal" evidence="3">
    <location>
        <begin position="46"/>
        <end position="149"/>
    </location>
</feature>
<proteinExistence type="inferred from homology"/>
<accession>A0A7S0D6Y7</accession>
<dbReference type="InterPro" id="IPR003829">
    <property type="entry name" value="Pirin_N_dom"/>
</dbReference>
<dbReference type="InterPro" id="IPR011051">
    <property type="entry name" value="RmlC_Cupin_sf"/>
</dbReference>
<comment type="similarity">
    <text evidence="1 2">Belongs to the pirin family.</text>
</comment>
<evidence type="ECO:0000259" key="3">
    <source>
        <dbReference type="Pfam" id="PF02678"/>
    </source>
</evidence>
<feature type="domain" description="Quercetin 2,3-dioxygenase C-terminal cupin" evidence="4">
    <location>
        <begin position="178"/>
        <end position="259"/>
    </location>
</feature>
<protein>
    <recommendedName>
        <fullName evidence="6">Pirin N-terminal domain-containing protein</fullName>
    </recommendedName>
</protein>
<evidence type="ECO:0000259" key="4">
    <source>
        <dbReference type="Pfam" id="PF17954"/>
    </source>
</evidence>
<evidence type="ECO:0000256" key="2">
    <source>
        <dbReference type="RuleBase" id="RU003457"/>
    </source>
</evidence>
<evidence type="ECO:0008006" key="6">
    <source>
        <dbReference type="Google" id="ProtNLM"/>
    </source>
</evidence>
<dbReference type="EMBL" id="HBEM01011856">
    <property type="protein sequence ID" value="CAD8445706.1"/>
    <property type="molecule type" value="Transcribed_RNA"/>
</dbReference>
<gene>
    <name evidence="5" type="ORF">LAMO00422_LOCUS8278</name>
</gene>
<dbReference type="Pfam" id="PF17954">
    <property type="entry name" value="Pirin_C_2"/>
    <property type="match status" value="1"/>
</dbReference>